<dbReference type="CDD" id="cd06587">
    <property type="entry name" value="VOC"/>
    <property type="match status" value="1"/>
</dbReference>
<keyword evidence="3" id="KW-1185">Reference proteome</keyword>
<proteinExistence type="predicted"/>
<evidence type="ECO:0000313" key="3">
    <source>
        <dbReference type="Proteomes" id="UP001232343"/>
    </source>
</evidence>
<dbReference type="EMBL" id="JAUSUO010000010">
    <property type="protein sequence ID" value="MDQ0344697.1"/>
    <property type="molecule type" value="Genomic_DNA"/>
</dbReference>
<feature type="domain" description="VOC" evidence="1">
    <location>
        <begin position="164"/>
        <end position="290"/>
    </location>
</feature>
<gene>
    <name evidence="2" type="ORF">J2S14_003541</name>
</gene>
<dbReference type="InterPro" id="IPR029068">
    <property type="entry name" value="Glyas_Bleomycin-R_OHBP_Dase"/>
</dbReference>
<dbReference type="PROSITE" id="PS51819">
    <property type="entry name" value="VOC"/>
    <property type="match status" value="1"/>
</dbReference>
<dbReference type="RefSeq" id="WP_244682776.1">
    <property type="nucleotide sequence ID" value="NZ_JALIRM010000013.1"/>
</dbReference>
<evidence type="ECO:0000259" key="1">
    <source>
        <dbReference type="PROSITE" id="PS51819"/>
    </source>
</evidence>
<dbReference type="Pfam" id="PF00903">
    <property type="entry name" value="Glyoxalase"/>
    <property type="match status" value="1"/>
</dbReference>
<evidence type="ECO:0000313" key="2">
    <source>
        <dbReference type="EMBL" id="MDQ0344697.1"/>
    </source>
</evidence>
<reference evidence="2 3" key="1">
    <citation type="submission" date="2023-07" db="EMBL/GenBank/DDBJ databases">
        <title>Genomic Encyclopedia of Type Strains, Phase IV (KMG-IV): sequencing the most valuable type-strain genomes for metagenomic binning, comparative biology and taxonomic classification.</title>
        <authorList>
            <person name="Goeker M."/>
        </authorList>
    </citation>
    <scope>NUCLEOTIDE SEQUENCE [LARGE SCALE GENOMIC DNA]</scope>
    <source>
        <strain evidence="2 3">DSM 27848</strain>
    </source>
</reference>
<sequence length="291" mass="33549">MSEQIVETRLDGKMKAIPDLQYDGSSIDVLYDYHEEAIKWYENHLGWKVEQKEDWKVDPRVVQGKMTHMGYGAWLVSYIANERLPFHFAERGTVDSNVRLCFKARDLDKAHSGFSTNGIRVSDIYDGPGGHRYFDAWVTLEGIKFTFQNELENSLVAFPHCDNFRDTCVFIGVSNLEKSVEWYKHFVGMEVESEYIEDGYVIMSLGVNHHPDGKSKWILVTLPENAYVGKVDGAVRPMCFIHNRDEFFEYHRFLKANGVEVGEIGGFTGRGMSMFHFYDLDGNRFNVSCFV</sequence>
<dbReference type="InterPro" id="IPR037523">
    <property type="entry name" value="VOC_core"/>
</dbReference>
<dbReference type="SUPFAM" id="SSF54593">
    <property type="entry name" value="Glyoxalase/Bleomycin resistance protein/Dihydroxybiphenyl dioxygenase"/>
    <property type="match status" value="1"/>
</dbReference>
<dbReference type="InterPro" id="IPR004360">
    <property type="entry name" value="Glyas_Fos-R_dOase_dom"/>
</dbReference>
<protein>
    <submittedName>
        <fullName evidence="2">Catechol 2,3-dioxygenase-like lactoylglutathione lyase family enzyme</fullName>
    </submittedName>
</protein>
<comment type="caution">
    <text evidence="2">The sequence shown here is derived from an EMBL/GenBank/DDBJ whole genome shotgun (WGS) entry which is preliminary data.</text>
</comment>
<dbReference type="Gene3D" id="3.10.180.10">
    <property type="entry name" value="2,3-Dihydroxybiphenyl 1,2-Dioxygenase, domain 1"/>
    <property type="match status" value="2"/>
</dbReference>
<organism evidence="2 3">
    <name type="scientific">Lederbergia wuyishanensis</name>
    <dbReference type="NCBI Taxonomy" id="1347903"/>
    <lineage>
        <taxon>Bacteria</taxon>
        <taxon>Bacillati</taxon>
        <taxon>Bacillota</taxon>
        <taxon>Bacilli</taxon>
        <taxon>Bacillales</taxon>
        <taxon>Bacillaceae</taxon>
        <taxon>Lederbergia</taxon>
    </lineage>
</organism>
<accession>A0ABU0D8I6</accession>
<name>A0ABU0D8I6_9BACI</name>
<dbReference type="Proteomes" id="UP001232343">
    <property type="component" value="Unassembled WGS sequence"/>
</dbReference>